<dbReference type="Gene3D" id="3.30.70.100">
    <property type="match status" value="1"/>
</dbReference>
<evidence type="ECO:0000313" key="6">
    <source>
        <dbReference type="EMBL" id="KAK1298744.1"/>
    </source>
</evidence>
<keyword evidence="7" id="KW-1185">Reference proteome</keyword>
<gene>
    <name evidence="6" type="ORF">QJS10_CPB14g00317</name>
</gene>
<feature type="region of interest" description="Disordered" evidence="5">
    <location>
        <begin position="174"/>
        <end position="198"/>
    </location>
</feature>
<reference evidence="6" key="1">
    <citation type="journal article" date="2023" name="Nat. Commun.">
        <title>Diploid and tetraploid genomes of Acorus and the evolution of monocots.</title>
        <authorList>
            <person name="Ma L."/>
            <person name="Liu K.W."/>
            <person name="Li Z."/>
            <person name="Hsiao Y.Y."/>
            <person name="Qi Y."/>
            <person name="Fu T."/>
            <person name="Tang G.D."/>
            <person name="Zhang D."/>
            <person name="Sun W.H."/>
            <person name="Liu D.K."/>
            <person name="Li Y."/>
            <person name="Chen G.Z."/>
            <person name="Liu X.D."/>
            <person name="Liao X.Y."/>
            <person name="Jiang Y.T."/>
            <person name="Yu X."/>
            <person name="Hao Y."/>
            <person name="Huang J."/>
            <person name="Zhao X.W."/>
            <person name="Ke S."/>
            <person name="Chen Y.Y."/>
            <person name="Wu W.L."/>
            <person name="Hsu J.L."/>
            <person name="Lin Y.F."/>
            <person name="Huang M.D."/>
            <person name="Li C.Y."/>
            <person name="Huang L."/>
            <person name="Wang Z.W."/>
            <person name="Zhao X."/>
            <person name="Zhong W.Y."/>
            <person name="Peng D.H."/>
            <person name="Ahmad S."/>
            <person name="Lan S."/>
            <person name="Zhang J.S."/>
            <person name="Tsai W.C."/>
            <person name="Van de Peer Y."/>
            <person name="Liu Z.J."/>
        </authorList>
    </citation>
    <scope>NUCLEOTIDE SEQUENCE</scope>
    <source>
        <strain evidence="6">CP</strain>
    </source>
</reference>
<feature type="compositionally biased region" description="Gly residues" evidence="5">
    <location>
        <begin position="181"/>
        <end position="198"/>
    </location>
</feature>
<evidence type="ECO:0000256" key="2">
    <source>
        <dbReference type="ARBA" id="ARBA00022723"/>
    </source>
</evidence>
<evidence type="ECO:0000256" key="4">
    <source>
        <dbReference type="ARBA" id="ARBA00024045"/>
    </source>
</evidence>
<comment type="caution">
    <text evidence="6">The sequence shown here is derived from an EMBL/GenBank/DDBJ whole genome shotgun (WGS) entry which is preliminary data.</text>
</comment>
<evidence type="ECO:0000256" key="1">
    <source>
        <dbReference type="ARBA" id="ARBA00022481"/>
    </source>
</evidence>
<keyword evidence="2" id="KW-0479">Metal-binding</keyword>
<evidence type="ECO:0000256" key="3">
    <source>
        <dbReference type="ARBA" id="ARBA00023289"/>
    </source>
</evidence>
<evidence type="ECO:0008006" key="8">
    <source>
        <dbReference type="Google" id="ProtNLM"/>
    </source>
</evidence>
<reference evidence="6" key="2">
    <citation type="submission" date="2023-06" db="EMBL/GenBank/DDBJ databases">
        <authorList>
            <person name="Ma L."/>
            <person name="Liu K.-W."/>
            <person name="Li Z."/>
            <person name="Hsiao Y.-Y."/>
            <person name="Qi Y."/>
            <person name="Fu T."/>
            <person name="Tang G."/>
            <person name="Zhang D."/>
            <person name="Sun W.-H."/>
            <person name="Liu D.-K."/>
            <person name="Li Y."/>
            <person name="Chen G.-Z."/>
            <person name="Liu X.-D."/>
            <person name="Liao X.-Y."/>
            <person name="Jiang Y.-T."/>
            <person name="Yu X."/>
            <person name="Hao Y."/>
            <person name="Huang J."/>
            <person name="Zhao X.-W."/>
            <person name="Ke S."/>
            <person name="Chen Y.-Y."/>
            <person name="Wu W.-L."/>
            <person name="Hsu J.-L."/>
            <person name="Lin Y.-F."/>
            <person name="Huang M.-D."/>
            <person name="Li C.-Y."/>
            <person name="Huang L."/>
            <person name="Wang Z.-W."/>
            <person name="Zhao X."/>
            <person name="Zhong W.-Y."/>
            <person name="Peng D.-H."/>
            <person name="Ahmad S."/>
            <person name="Lan S."/>
            <person name="Zhang J.-S."/>
            <person name="Tsai W.-C."/>
            <person name="Van De Peer Y."/>
            <person name="Liu Z.-J."/>
        </authorList>
    </citation>
    <scope>NUCLEOTIDE SEQUENCE</scope>
    <source>
        <strain evidence="6">CP</strain>
        <tissue evidence="6">Leaves</tissue>
    </source>
</reference>
<dbReference type="InterPro" id="IPR036163">
    <property type="entry name" value="HMA_dom_sf"/>
</dbReference>
<organism evidence="6 7">
    <name type="scientific">Acorus calamus</name>
    <name type="common">Sweet flag</name>
    <dbReference type="NCBI Taxonomy" id="4465"/>
    <lineage>
        <taxon>Eukaryota</taxon>
        <taxon>Viridiplantae</taxon>
        <taxon>Streptophyta</taxon>
        <taxon>Embryophyta</taxon>
        <taxon>Tracheophyta</taxon>
        <taxon>Spermatophyta</taxon>
        <taxon>Magnoliopsida</taxon>
        <taxon>Liliopsida</taxon>
        <taxon>Acoraceae</taxon>
        <taxon>Acorus</taxon>
    </lineage>
</organism>
<feature type="compositionally biased region" description="Low complexity" evidence="5">
    <location>
        <begin position="233"/>
        <end position="245"/>
    </location>
</feature>
<sequence length="336" mass="37082">MTKDEDFKMLQIQKKIIKSCFFPVFKTFVLKVNIHCDGWVYTVNIDAEQQKVTVSGSVDSATLIKKLNKSGKHAELWPQKQPKQNKAQSTPPPKKDDKNKSKNTTTPTKHQQPPQQPPQQQQQNQGLMKGLQAFKNQHKFPSLESDEDEFDDEDYVDDELSLLNQKMNQLNLLTKGPQKGNVGGGNSNGGGGQAKKGGGGGDMLGFGYGGNGLSGLQAHQPQQPKEGFHHGHPSSSSAGAMMMNNMGGGGGFQQNQGHPSQMMMNYNNSSRYMQQPQMVYQNRSPVIPPYTGYYLNGYSSSPYINGYHYQPHHDNGGADYASSMFSDENTHSCAIM</sequence>
<keyword evidence="1" id="KW-0488">Methylation</keyword>
<keyword evidence="3" id="KW-0636">Prenylation</keyword>
<name>A0AAV9DCS5_ACOCL</name>
<protein>
    <recommendedName>
        <fullName evidence="8">HMA domain-containing protein</fullName>
    </recommendedName>
</protein>
<feature type="compositionally biased region" description="Low complexity" evidence="5">
    <location>
        <begin position="102"/>
        <end position="125"/>
    </location>
</feature>
<dbReference type="EMBL" id="JAUJYO010000014">
    <property type="protein sequence ID" value="KAK1298744.1"/>
    <property type="molecule type" value="Genomic_DNA"/>
</dbReference>
<dbReference type="SUPFAM" id="SSF55008">
    <property type="entry name" value="HMA, heavy metal-associated domain"/>
    <property type="match status" value="1"/>
</dbReference>
<comment type="similarity">
    <text evidence="4">Belongs to the HIPP family.</text>
</comment>
<evidence type="ECO:0000313" key="7">
    <source>
        <dbReference type="Proteomes" id="UP001180020"/>
    </source>
</evidence>
<evidence type="ECO:0000256" key="5">
    <source>
        <dbReference type="SAM" id="MobiDB-lite"/>
    </source>
</evidence>
<feature type="region of interest" description="Disordered" evidence="5">
    <location>
        <begin position="211"/>
        <end position="259"/>
    </location>
</feature>
<feature type="region of interest" description="Disordered" evidence="5">
    <location>
        <begin position="71"/>
        <end position="126"/>
    </location>
</feature>
<proteinExistence type="inferred from homology"/>
<dbReference type="Proteomes" id="UP001180020">
    <property type="component" value="Unassembled WGS sequence"/>
</dbReference>
<dbReference type="GO" id="GO:0046872">
    <property type="term" value="F:metal ion binding"/>
    <property type="evidence" value="ECO:0007669"/>
    <property type="project" value="UniProtKB-KW"/>
</dbReference>
<accession>A0AAV9DCS5</accession>
<dbReference type="PANTHER" id="PTHR45868">
    <property type="entry name" value="HEAVY METAL-ASSOCIATED ISOPRENYLATED PLANT PROTEIN 33-RELATED"/>
    <property type="match status" value="1"/>
</dbReference>
<dbReference type="AlphaFoldDB" id="A0AAV9DCS5"/>
<keyword evidence="3" id="KW-0449">Lipoprotein</keyword>
<dbReference type="PANTHER" id="PTHR45868:SF19">
    <property type="entry name" value="HEAVY METAL-ASSOCIATED ISOPRENYLATED PLANT PROTEIN 37"/>
    <property type="match status" value="1"/>
</dbReference>